<keyword evidence="3" id="KW-1185">Reference proteome</keyword>
<dbReference type="Proteomes" id="UP001069802">
    <property type="component" value="Unassembled WGS sequence"/>
</dbReference>
<evidence type="ECO:0000313" key="2">
    <source>
        <dbReference type="EMBL" id="MCZ4279630.1"/>
    </source>
</evidence>
<accession>A0ABT4LFC2</accession>
<dbReference type="EMBL" id="JAPWGY010000001">
    <property type="protein sequence ID" value="MCZ4279630.1"/>
    <property type="molecule type" value="Genomic_DNA"/>
</dbReference>
<comment type="caution">
    <text evidence="2">The sequence shown here is derived from an EMBL/GenBank/DDBJ whole genome shotgun (WGS) entry which is preliminary data.</text>
</comment>
<sequence>MVVEDLAVKKAGQIRLSELLSALSHALDLTEGQPVGHCIRCCWIGIRLGEHMGLKSDELSDLYYTLLLKDLGCSSNAARICSHYLTDDIGFKRDFKKVDGSLTKVLGFVLSHTGMQAGMAERFRAVLNILQNGGELARELIETRCHRGADIAGKMHFSDRVTEGIRNLDEHWDGSGLPERRKGEEIPLFSQIALLAQVVDVFSSDDDPAMTIKEIEQRSGSWFSPGLVLAFVALAKDASFWEALRDPGLDKVIYLYEPGQAARYVDEDYLDDIAEAFAQVVDSKSPFTAGHSERVTVLADLIAQRMGFSDEQRRWLRRAALLHDIGKLGISNSILDKPGKLTDEEFTQIKLHPVYSENILSRIKALQDLVPVAVGHHERLDGKGYPYGLKGDEIPLETRIVTVADIFDALSADRPYRAAMPLEKALAIMQDMVDSAIDPECFAMLKEVIVDLEQAVA</sequence>
<evidence type="ECO:0000259" key="1">
    <source>
        <dbReference type="PROSITE" id="PS51832"/>
    </source>
</evidence>
<proteinExistence type="predicted"/>
<name>A0ABT4LFC2_9PROT</name>
<gene>
    <name evidence="2" type="ORF">O4H49_02495</name>
</gene>
<dbReference type="InterPro" id="IPR052020">
    <property type="entry name" value="Cyclic_di-GMP/3'3'-cGAMP_PDE"/>
</dbReference>
<dbReference type="PROSITE" id="PS51832">
    <property type="entry name" value="HD_GYP"/>
    <property type="match status" value="1"/>
</dbReference>
<dbReference type="SMART" id="SM00471">
    <property type="entry name" value="HDc"/>
    <property type="match status" value="1"/>
</dbReference>
<protein>
    <submittedName>
        <fullName evidence="2">HD-GYP domain-containing protein</fullName>
    </submittedName>
</protein>
<organism evidence="2 3">
    <name type="scientific">Kiloniella laminariae</name>
    <dbReference type="NCBI Taxonomy" id="454162"/>
    <lineage>
        <taxon>Bacteria</taxon>
        <taxon>Pseudomonadati</taxon>
        <taxon>Pseudomonadota</taxon>
        <taxon>Alphaproteobacteria</taxon>
        <taxon>Rhodospirillales</taxon>
        <taxon>Kiloniellaceae</taxon>
        <taxon>Kiloniella</taxon>
    </lineage>
</organism>
<dbReference type="PANTHER" id="PTHR45228">
    <property type="entry name" value="CYCLIC DI-GMP PHOSPHODIESTERASE TM_0186-RELATED"/>
    <property type="match status" value="1"/>
</dbReference>
<dbReference type="Pfam" id="PF13487">
    <property type="entry name" value="HD_5"/>
    <property type="match status" value="2"/>
</dbReference>
<reference evidence="2" key="1">
    <citation type="submission" date="2022-12" db="EMBL/GenBank/DDBJ databases">
        <title>Bacterial isolates from different developmental stages of Nematostella vectensis.</title>
        <authorList>
            <person name="Fraune S."/>
        </authorList>
    </citation>
    <scope>NUCLEOTIDE SEQUENCE</scope>
    <source>
        <strain evidence="2">G21630-S1</strain>
    </source>
</reference>
<dbReference type="SUPFAM" id="SSF109604">
    <property type="entry name" value="HD-domain/PDEase-like"/>
    <property type="match status" value="2"/>
</dbReference>
<evidence type="ECO:0000313" key="3">
    <source>
        <dbReference type="Proteomes" id="UP001069802"/>
    </source>
</evidence>
<dbReference type="InterPro" id="IPR037522">
    <property type="entry name" value="HD_GYP_dom"/>
</dbReference>
<dbReference type="CDD" id="cd00077">
    <property type="entry name" value="HDc"/>
    <property type="match status" value="1"/>
</dbReference>
<dbReference type="RefSeq" id="WP_269421830.1">
    <property type="nucleotide sequence ID" value="NZ_JAPWGY010000001.1"/>
</dbReference>
<dbReference type="Gene3D" id="1.10.3210.10">
    <property type="entry name" value="Hypothetical protein af1432"/>
    <property type="match status" value="2"/>
</dbReference>
<dbReference type="InterPro" id="IPR003607">
    <property type="entry name" value="HD/PDEase_dom"/>
</dbReference>
<feature type="domain" description="HD-GYP" evidence="1">
    <location>
        <begin position="266"/>
        <end position="457"/>
    </location>
</feature>
<dbReference type="PANTHER" id="PTHR45228:SF5">
    <property type="entry name" value="CYCLIC DI-GMP PHOSPHODIESTERASE VC_1348-RELATED"/>
    <property type="match status" value="1"/>
</dbReference>